<dbReference type="OrthoDB" id="7871639at2"/>
<protein>
    <recommendedName>
        <fullName evidence="5">D-galactarate dehydratase</fullName>
    </recommendedName>
</protein>
<reference evidence="3 4" key="1">
    <citation type="submission" date="2016-03" db="EMBL/GenBank/DDBJ databases">
        <title>Deep-sea bacteria in the southern Pacific.</title>
        <authorList>
            <person name="Tang K."/>
        </authorList>
    </citation>
    <scope>NUCLEOTIDE SEQUENCE [LARGE SCALE GENOMIC DNA]</scope>
    <source>
        <strain evidence="3 4">JLT2016</strain>
    </source>
</reference>
<evidence type="ECO:0000313" key="3">
    <source>
        <dbReference type="EMBL" id="APX25318.1"/>
    </source>
</evidence>
<keyword evidence="2" id="KW-0732">Signal</keyword>
<evidence type="ECO:0000256" key="1">
    <source>
        <dbReference type="SAM" id="MobiDB-lite"/>
    </source>
</evidence>
<sequence precursor="true">MKPIFLTPLLLLGACSQVSSIFSGPSDTKPAAATASSEDARPQARPAPEAGSGSTAAMSSGRSADSLDTTSEEERAAASSAPAAGGETMLGTSVASLGDPARSGFWLETPLVSSETEGRVVFPGTGKSAQVQLIPIEGPATGGSRISLSAMRLIGAPLTDLPTLEVYSGG</sequence>
<dbReference type="KEGG" id="tpro:Ga0080559_TMP4522"/>
<evidence type="ECO:0000256" key="2">
    <source>
        <dbReference type="SAM" id="SignalP"/>
    </source>
</evidence>
<dbReference type="Proteomes" id="UP000186559">
    <property type="component" value="Chromosome"/>
</dbReference>
<dbReference type="PROSITE" id="PS51257">
    <property type="entry name" value="PROKAR_LIPOPROTEIN"/>
    <property type="match status" value="1"/>
</dbReference>
<evidence type="ECO:0000313" key="4">
    <source>
        <dbReference type="Proteomes" id="UP000186559"/>
    </source>
</evidence>
<feature type="region of interest" description="Disordered" evidence="1">
    <location>
        <begin position="23"/>
        <end position="95"/>
    </location>
</feature>
<organism evidence="3 4">
    <name type="scientific">Salipiger profundus</name>
    <dbReference type="NCBI Taxonomy" id="1229727"/>
    <lineage>
        <taxon>Bacteria</taxon>
        <taxon>Pseudomonadati</taxon>
        <taxon>Pseudomonadota</taxon>
        <taxon>Alphaproteobacteria</taxon>
        <taxon>Rhodobacterales</taxon>
        <taxon>Roseobacteraceae</taxon>
        <taxon>Salipiger</taxon>
    </lineage>
</organism>
<name>A0A1U7DB23_9RHOB</name>
<dbReference type="RefSeq" id="WP_076624919.1">
    <property type="nucleotide sequence ID" value="NZ_BMEW01000014.1"/>
</dbReference>
<gene>
    <name evidence="3" type="ORF">Ga0080559_TMP4522</name>
</gene>
<dbReference type="EMBL" id="CP014796">
    <property type="protein sequence ID" value="APX25318.1"/>
    <property type="molecule type" value="Genomic_DNA"/>
</dbReference>
<dbReference type="STRING" id="1229727.Ga0080559_TMP4522"/>
<feature type="compositionally biased region" description="Low complexity" evidence="1">
    <location>
        <begin position="50"/>
        <end position="64"/>
    </location>
</feature>
<keyword evidence="4" id="KW-1185">Reference proteome</keyword>
<evidence type="ECO:0008006" key="5">
    <source>
        <dbReference type="Google" id="ProtNLM"/>
    </source>
</evidence>
<feature type="chain" id="PRO_5010581900" description="D-galactarate dehydratase" evidence="2">
    <location>
        <begin position="21"/>
        <end position="170"/>
    </location>
</feature>
<proteinExistence type="predicted"/>
<feature type="signal peptide" evidence="2">
    <location>
        <begin position="1"/>
        <end position="20"/>
    </location>
</feature>
<accession>A0A1U7DB23</accession>
<dbReference type="AlphaFoldDB" id="A0A1U7DB23"/>